<keyword evidence="2" id="KW-0689">Ribosomal protein</keyword>
<proteinExistence type="inferred from homology"/>
<dbReference type="InterPro" id="IPR036227">
    <property type="entry name" value="Ribosomal_uL15/eL18_sf"/>
</dbReference>
<gene>
    <name evidence="7" type="ORF">V9T40_011343</name>
</gene>
<dbReference type="PANTHER" id="PTHR12934:SF11">
    <property type="entry name" value="LARGE RIBOSOMAL SUBUNIT PROTEIN UL15M"/>
    <property type="match status" value="1"/>
</dbReference>
<evidence type="ECO:0000256" key="3">
    <source>
        <dbReference type="ARBA" id="ARBA00023274"/>
    </source>
</evidence>
<evidence type="ECO:0000256" key="4">
    <source>
        <dbReference type="ARBA" id="ARBA00035299"/>
    </source>
</evidence>
<evidence type="ECO:0000256" key="1">
    <source>
        <dbReference type="ARBA" id="ARBA00007320"/>
    </source>
</evidence>
<dbReference type="EMBL" id="JBBCAQ010000037">
    <property type="protein sequence ID" value="KAK7574152.1"/>
    <property type="molecule type" value="Genomic_DNA"/>
</dbReference>
<evidence type="ECO:0000313" key="8">
    <source>
        <dbReference type="Proteomes" id="UP001367676"/>
    </source>
</evidence>
<sequence length="293" mass="33819">MPSGRNIVEETYDLIRHLPRIGMLNVGQIAKSEKKRGCKRGDYRRAAGNDARKNPRVSYFAVGSECKKNPFFMKFPKENYYASLQFKREYPPISLLQLQRMIDLNRLDVSKPIDLAAICKTGLYKFTPLLKHFGINLTDEGADRFQAKINLEVQWASESSIAAIEKNGGVITTAYYDARSLDLLKNPKKFFEKGESIPRRMPPPNDAVLYYTSAVNRGYLADPEEISWQRLVLSQKFGYKLPKIEEDPQYEMLMQRKDPRQIFFGLEPGWVVNLKDKIILKCLDPTVNEYFKS</sequence>
<evidence type="ECO:0000259" key="6">
    <source>
        <dbReference type="Pfam" id="PF00828"/>
    </source>
</evidence>
<protein>
    <recommendedName>
        <fullName evidence="4">Large ribosomal subunit protein uL15m</fullName>
    </recommendedName>
    <alternativeName>
        <fullName evidence="5">39S ribosomal protein L15, mitochondrial</fullName>
    </alternativeName>
</protein>
<evidence type="ECO:0000256" key="5">
    <source>
        <dbReference type="ARBA" id="ARBA00035423"/>
    </source>
</evidence>
<name>A0AAN9XYC2_9HEMI</name>
<dbReference type="SUPFAM" id="SSF52080">
    <property type="entry name" value="Ribosomal proteins L15p and L18e"/>
    <property type="match status" value="1"/>
</dbReference>
<dbReference type="GO" id="GO:0006412">
    <property type="term" value="P:translation"/>
    <property type="evidence" value="ECO:0007669"/>
    <property type="project" value="InterPro"/>
</dbReference>
<dbReference type="InterPro" id="IPR005749">
    <property type="entry name" value="Ribosomal_uL15_bac-type"/>
</dbReference>
<evidence type="ECO:0000256" key="2">
    <source>
        <dbReference type="ARBA" id="ARBA00022980"/>
    </source>
</evidence>
<feature type="domain" description="Large ribosomal subunit protein uL15/eL18" evidence="6">
    <location>
        <begin position="92"/>
        <end position="172"/>
    </location>
</feature>
<dbReference type="AlphaFoldDB" id="A0AAN9XYC2"/>
<reference evidence="7 8" key="1">
    <citation type="submission" date="2024-03" db="EMBL/GenBank/DDBJ databases">
        <title>Adaptation during the transition from Ophiocordyceps entomopathogen to insect associate is accompanied by gene loss and intensified selection.</title>
        <authorList>
            <person name="Ward C.M."/>
            <person name="Onetto C.A."/>
            <person name="Borneman A.R."/>
        </authorList>
    </citation>
    <scope>NUCLEOTIDE SEQUENCE [LARGE SCALE GENOMIC DNA]</scope>
    <source>
        <strain evidence="7">AWRI1</strain>
        <tissue evidence="7">Single Adult Female</tissue>
    </source>
</reference>
<dbReference type="GO" id="GO:0005762">
    <property type="term" value="C:mitochondrial large ribosomal subunit"/>
    <property type="evidence" value="ECO:0007669"/>
    <property type="project" value="TreeGrafter"/>
</dbReference>
<dbReference type="Pfam" id="PF00828">
    <property type="entry name" value="Ribosomal_L27A"/>
    <property type="match status" value="1"/>
</dbReference>
<dbReference type="PANTHER" id="PTHR12934">
    <property type="entry name" value="50S RIBOSOMAL PROTEIN L15"/>
    <property type="match status" value="1"/>
</dbReference>
<comment type="caution">
    <text evidence="7">The sequence shown here is derived from an EMBL/GenBank/DDBJ whole genome shotgun (WGS) entry which is preliminary data.</text>
</comment>
<keyword evidence="8" id="KW-1185">Reference proteome</keyword>
<evidence type="ECO:0000313" key="7">
    <source>
        <dbReference type="EMBL" id="KAK7574152.1"/>
    </source>
</evidence>
<keyword evidence="3" id="KW-0687">Ribonucleoprotein</keyword>
<comment type="similarity">
    <text evidence="1">Belongs to the universal ribosomal protein uL15 family.</text>
</comment>
<organism evidence="7 8">
    <name type="scientific">Parthenolecanium corni</name>
    <dbReference type="NCBI Taxonomy" id="536013"/>
    <lineage>
        <taxon>Eukaryota</taxon>
        <taxon>Metazoa</taxon>
        <taxon>Ecdysozoa</taxon>
        <taxon>Arthropoda</taxon>
        <taxon>Hexapoda</taxon>
        <taxon>Insecta</taxon>
        <taxon>Pterygota</taxon>
        <taxon>Neoptera</taxon>
        <taxon>Paraneoptera</taxon>
        <taxon>Hemiptera</taxon>
        <taxon>Sternorrhyncha</taxon>
        <taxon>Coccoidea</taxon>
        <taxon>Coccidae</taxon>
        <taxon>Parthenolecanium</taxon>
    </lineage>
</organism>
<dbReference type="GO" id="GO:0003735">
    <property type="term" value="F:structural constituent of ribosome"/>
    <property type="evidence" value="ECO:0007669"/>
    <property type="project" value="InterPro"/>
</dbReference>
<accession>A0AAN9XYC2</accession>
<dbReference type="Proteomes" id="UP001367676">
    <property type="component" value="Unassembled WGS sequence"/>
</dbReference>
<dbReference type="InterPro" id="IPR021131">
    <property type="entry name" value="Ribosomal_uL15/eL18"/>
</dbReference>